<evidence type="ECO:0000313" key="8">
    <source>
        <dbReference type="Proteomes" id="UP000004816"/>
    </source>
</evidence>
<evidence type="ECO:0000256" key="2">
    <source>
        <dbReference type="ARBA" id="ARBA00007118"/>
    </source>
</evidence>
<name>U1M2S5_SEGRC</name>
<dbReference type="Proteomes" id="UP000004816">
    <property type="component" value="Unassembled WGS sequence"/>
</dbReference>
<dbReference type="HOGENOM" id="CLU_070764_9_1_11"/>
<evidence type="ECO:0000256" key="3">
    <source>
        <dbReference type="ARBA" id="ARBA00022630"/>
    </source>
</evidence>
<comment type="similarity">
    <text evidence="2">Belongs to the nitroreductase family.</text>
</comment>
<protein>
    <recommendedName>
        <fullName evidence="6">Nitroreductase domain-containing protein</fullName>
    </recommendedName>
</protein>
<dbReference type="Pfam" id="PF00881">
    <property type="entry name" value="Nitroreductase"/>
    <property type="match status" value="1"/>
</dbReference>
<evidence type="ECO:0000256" key="4">
    <source>
        <dbReference type="ARBA" id="ARBA00022643"/>
    </source>
</evidence>
<dbReference type="PANTHER" id="PTHR43673:SF2">
    <property type="entry name" value="NITROREDUCTASE"/>
    <property type="match status" value="1"/>
</dbReference>
<keyword evidence="3" id="KW-0285">Flavoprotein</keyword>
<dbReference type="PANTHER" id="PTHR43673">
    <property type="entry name" value="NAD(P)H NITROREDUCTASE YDGI-RELATED"/>
    <property type="match status" value="1"/>
</dbReference>
<feature type="domain" description="Nitroreductase" evidence="6">
    <location>
        <begin position="1"/>
        <end position="169"/>
    </location>
</feature>
<dbReference type="EMBL" id="ACZI02000001">
    <property type="protein sequence ID" value="ERG69410.1"/>
    <property type="molecule type" value="Genomic_DNA"/>
</dbReference>
<keyword evidence="5" id="KW-0560">Oxidoreductase</keyword>
<dbReference type="AlphaFoldDB" id="U1M2S5"/>
<dbReference type="STRING" id="679197.HMPREF9336_04106"/>
<sequence>MLEDAQRSPSNSNSQPWRVHIVSGAKREELSGALLRAAGEGRASLDFTFDPKYDGNADLMRNVKEQGYRYYETMGVDRDDYEARGRLVLRNYEFFGAPHVAFLFAPLIGDGVRVAADIGMYAQTFLLSLAAHGFGGVPQTALGLYADTVRESLGIPAERKLLFGISFGRPDEAAAANSFRTSRMPLEESVVLHS</sequence>
<keyword evidence="8" id="KW-1185">Reference proteome</keyword>
<dbReference type="GO" id="GO:0016491">
    <property type="term" value="F:oxidoreductase activity"/>
    <property type="evidence" value="ECO:0007669"/>
    <property type="project" value="UniProtKB-KW"/>
</dbReference>
<dbReference type="eggNOG" id="COG0778">
    <property type="taxonomic scope" value="Bacteria"/>
</dbReference>
<comment type="cofactor">
    <cofactor evidence="1">
        <name>FMN</name>
        <dbReference type="ChEBI" id="CHEBI:58210"/>
    </cofactor>
</comment>
<dbReference type="InterPro" id="IPR000415">
    <property type="entry name" value="Nitroreductase-like"/>
</dbReference>
<dbReference type="InterPro" id="IPR029479">
    <property type="entry name" value="Nitroreductase"/>
</dbReference>
<dbReference type="Gene3D" id="3.40.109.10">
    <property type="entry name" value="NADH Oxidase"/>
    <property type="match status" value="1"/>
</dbReference>
<evidence type="ECO:0000256" key="1">
    <source>
        <dbReference type="ARBA" id="ARBA00001917"/>
    </source>
</evidence>
<dbReference type="SUPFAM" id="SSF55469">
    <property type="entry name" value="FMN-dependent nitroreductase-like"/>
    <property type="match status" value="1"/>
</dbReference>
<evidence type="ECO:0000259" key="6">
    <source>
        <dbReference type="Pfam" id="PF00881"/>
    </source>
</evidence>
<accession>U1M2S5</accession>
<organism evidence="7 8">
    <name type="scientific">Segniliparus rugosus (strain ATCC BAA-974 / DSM 45345 / CCUG 50838 / CIP 108380 / JCM 13579 / CDC 945)</name>
    <dbReference type="NCBI Taxonomy" id="679197"/>
    <lineage>
        <taxon>Bacteria</taxon>
        <taxon>Bacillati</taxon>
        <taxon>Actinomycetota</taxon>
        <taxon>Actinomycetes</taxon>
        <taxon>Mycobacteriales</taxon>
        <taxon>Segniliparaceae</taxon>
        <taxon>Segniliparus</taxon>
    </lineage>
</organism>
<evidence type="ECO:0000313" key="7">
    <source>
        <dbReference type="EMBL" id="ERG69410.1"/>
    </source>
</evidence>
<evidence type="ECO:0000256" key="5">
    <source>
        <dbReference type="ARBA" id="ARBA00023002"/>
    </source>
</evidence>
<keyword evidence="4" id="KW-0288">FMN</keyword>
<comment type="caution">
    <text evidence="7">The sequence shown here is derived from an EMBL/GenBank/DDBJ whole genome shotgun (WGS) entry which is preliminary data.</text>
</comment>
<reference evidence="7 8" key="1">
    <citation type="journal article" date="2011" name="Stand. Genomic Sci.">
        <title>High quality draft genome sequence of Segniliparus rugosus CDC 945(T)= (ATCC BAA-974(T)).</title>
        <authorList>
            <person name="Earl A.M."/>
            <person name="Desjardins C.A."/>
            <person name="Fitzgerald M.G."/>
            <person name="Arachchi H.M."/>
            <person name="Zeng Q."/>
            <person name="Mehta T."/>
            <person name="Griggs A."/>
            <person name="Birren B.W."/>
            <person name="Toney N.C."/>
            <person name="Carr J."/>
            <person name="Posey J."/>
            <person name="Butler W.R."/>
        </authorList>
    </citation>
    <scope>NUCLEOTIDE SEQUENCE [LARGE SCALE GENOMIC DNA]</scope>
    <source>
        <strain evidence="8">ATCC BAA-974 / DSM 45345 / CCUG 50838 / CIP 108380 / JCM 13579 / CDC 945</strain>
    </source>
</reference>
<proteinExistence type="inferred from homology"/>
<gene>
    <name evidence="7" type="ORF">HMPREF9336_04106</name>
</gene>
<dbReference type="CDD" id="cd02136">
    <property type="entry name" value="PnbA_NfnB-like"/>
    <property type="match status" value="1"/>
</dbReference>